<dbReference type="Proteomes" id="UP001607303">
    <property type="component" value="Unassembled WGS sequence"/>
</dbReference>
<dbReference type="EMBL" id="JAYRBN010000091">
    <property type="protein sequence ID" value="KAL2730566.1"/>
    <property type="molecule type" value="Genomic_DNA"/>
</dbReference>
<keyword evidence="3" id="KW-1185">Reference proteome</keyword>
<comment type="caution">
    <text evidence="2">The sequence shown here is derived from an EMBL/GenBank/DDBJ whole genome shotgun (WGS) entry which is preliminary data.</text>
</comment>
<organism evidence="2 3">
    <name type="scientific">Vespula maculifrons</name>
    <name type="common">Eastern yellow jacket</name>
    <name type="synonym">Wasp</name>
    <dbReference type="NCBI Taxonomy" id="7453"/>
    <lineage>
        <taxon>Eukaryota</taxon>
        <taxon>Metazoa</taxon>
        <taxon>Ecdysozoa</taxon>
        <taxon>Arthropoda</taxon>
        <taxon>Hexapoda</taxon>
        <taxon>Insecta</taxon>
        <taxon>Pterygota</taxon>
        <taxon>Neoptera</taxon>
        <taxon>Endopterygota</taxon>
        <taxon>Hymenoptera</taxon>
        <taxon>Apocrita</taxon>
        <taxon>Aculeata</taxon>
        <taxon>Vespoidea</taxon>
        <taxon>Vespidae</taxon>
        <taxon>Vespinae</taxon>
        <taxon>Vespula</taxon>
    </lineage>
</organism>
<feature type="region of interest" description="Disordered" evidence="1">
    <location>
        <begin position="53"/>
        <end position="75"/>
    </location>
</feature>
<protein>
    <submittedName>
        <fullName evidence="2">Uncharacterized protein</fullName>
    </submittedName>
</protein>
<dbReference type="AlphaFoldDB" id="A0ABD2BCU3"/>
<gene>
    <name evidence="2" type="ORF">V1477_016377</name>
</gene>
<evidence type="ECO:0000256" key="1">
    <source>
        <dbReference type="SAM" id="MobiDB-lite"/>
    </source>
</evidence>
<sequence>MVSGCGKRIMTLAGTVHLVARIPLFSERIKRAGSTASSMDFVSRVLSLSWEEECGSSCSSGGSDGTIVERGEEKR</sequence>
<proteinExistence type="predicted"/>
<reference evidence="2 3" key="1">
    <citation type="journal article" date="2024" name="Ann. Entomol. Soc. Am.">
        <title>Genomic analyses of the southern and eastern yellowjacket wasps (Hymenoptera: Vespidae) reveal evolutionary signatures of social life.</title>
        <authorList>
            <person name="Catto M.A."/>
            <person name="Caine P.B."/>
            <person name="Orr S.E."/>
            <person name="Hunt B.G."/>
            <person name="Goodisman M.A.D."/>
        </authorList>
    </citation>
    <scope>NUCLEOTIDE SEQUENCE [LARGE SCALE GENOMIC DNA]</scope>
    <source>
        <strain evidence="2">232</strain>
        <tissue evidence="2">Head and thorax</tissue>
    </source>
</reference>
<accession>A0ABD2BCU3</accession>
<evidence type="ECO:0000313" key="3">
    <source>
        <dbReference type="Proteomes" id="UP001607303"/>
    </source>
</evidence>
<evidence type="ECO:0000313" key="2">
    <source>
        <dbReference type="EMBL" id="KAL2730566.1"/>
    </source>
</evidence>
<name>A0ABD2BCU3_VESMC</name>